<dbReference type="SUPFAM" id="SSF54171">
    <property type="entry name" value="DNA-binding domain"/>
    <property type="match status" value="1"/>
</dbReference>
<accession>A0A834YXQ5</accession>
<feature type="compositionally biased region" description="Basic and acidic residues" evidence="6">
    <location>
        <begin position="209"/>
        <end position="231"/>
    </location>
</feature>
<evidence type="ECO:0000256" key="1">
    <source>
        <dbReference type="ARBA" id="ARBA00004123"/>
    </source>
</evidence>
<organism evidence="8 9">
    <name type="scientific">Tetracentron sinense</name>
    <name type="common">Spur-leaf</name>
    <dbReference type="NCBI Taxonomy" id="13715"/>
    <lineage>
        <taxon>Eukaryota</taxon>
        <taxon>Viridiplantae</taxon>
        <taxon>Streptophyta</taxon>
        <taxon>Embryophyta</taxon>
        <taxon>Tracheophyta</taxon>
        <taxon>Spermatophyta</taxon>
        <taxon>Magnoliopsida</taxon>
        <taxon>Trochodendrales</taxon>
        <taxon>Trochodendraceae</taxon>
        <taxon>Tetracentron</taxon>
    </lineage>
</organism>
<keyword evidence="4" id="KW-0804">Transcription</keyword>
<evidence type="ECO:0000313" key="9">
    <source>
        <dbReference type="Proteomes" id="UP000655225"/>
    </source>
</evidence>
<dbReference type="Proteomes" id="UP000655225">
    <property type="component" value="Unassembled WGS sequence"/>
</dbReference>
<evidence type="ECO:0000256" key="5">
    <source>
        <dbReference type="ARBA" id="ARBA00023242"/>
    </source>
</evidence>
<evidence type="ECO:0000256" key="2">
    <source>
        <dbReference type="ARBA" id="ARBA00023015"/>
    </source>
</evidence>
<reference evidence="8 9" key="1">
    <citation type="submission" date="2020-04" db="EMBL/GenBank/DDBJ databases">
        <title>Plant Genome Project.</title>
        <authorList>
            <person name="Zhang R.-G."/>
        </authorList>
    </citation>
    <scope>NUCLEOTIDE SEQUENCE [LARGE SCALE GENOMIC DNA]</scope>
    <source>
        <strain evidence="8">YNK0</strain>
        <tissue evidence="8">Leaf</tissue>
    </source>
</reference>
<evidence type="ECO:0000256" key="6">
    <source>
        <dbReference type="SAM" id="MobiDB-lite"/>
    </source>
</evidence>
<dbReference type="PANTHER" id="PTHR33729">
    <property type="entry name" value="METHYL-CPG BINDING DOMAIN CONTAINING PROTEIN, EXPRESSED"/>
    <property type="match status" value="1"/>
</dbReference>
<feature type="compositionally biased region" description="Basic residues" evidence="6">
    <location>
        <begin position="65"/>
        <end position="75"/>
    </location>
</feature>
<feature type="compositionally biased region" description="Basic and acidic residues" evidence="6">
    <location>
        <begin position="295"/>
        <end position="314"/>
    </location>
</feature>
<evidence type="ECO:0000313" key="8">
    <source>
        <dbReference type="EMBL" id="KAF8396350.1"/>
    </source>
</evidence>
<dbReference type="GO" id="GO:0005634">
    <property type="term" value="C:nucleus"/>
    <property type="evidence" value="ECO:0007669"/>
    <property type="project" value="UniProtKB-SubCell"/>
</dbReference>
<dbReference type="OrthoDB" id="1435582at2759"/>
<gene>
    <name evidence="8" type="ORF">HHK36_017967</name>
</gene>
<comment type="caution">
    <text evidence="8">The sequence shown here is derived from an EMBL/GenBank/DDBJ whole genome shotgun (WGS) entry which is preliminary data.</text>
</comment>
<dbReference type="EMBL" id="JABCRI010000012">
    <property type="protein sequence ID" value="KAF8396350.1"/>
    <property type="molecule type" value="Genomic_DNA"/>
</dbReference>
<dbReference type="Pfam" id="PF01429">
    <property type="entry name" value="MBD"/>
    <property type="match status" value="1"/>
</dbReference>
<feature type="compositionally biased region" description="Basic and acidic residues" evidence="6">
    <location>
        <begin position="31"/>
        <end position="54"/>
    </location>
</feature>
<feature type="domain" description="MBD" evidence="7">
    <location>
        <begin position="53"/>
        <end position="94"/>
    </location>
</feature>
<dbReference type="OMA" id="HRGNPPI"/>
<keyword evidence="3" id="KW-0238">DNA-binding</keyword>
<dbReference type="AlphaFoldDB" id="A0A834YXQ5"/>
<comment type="subcellular location">
    <subcellularLocation>
        <location evidence="1">Nucleus</location>
    </subcellularLocation>
</comment>
<evidence type="ECO:0000259" key="7">
    <source>
        <dbReference type="Pfam" id="PF01429"/>
    </source>
</evidence>
<dbReference type="InterPro" id="IPR016177">
    <property type="entry name" value="DNA-bd_dom_sf"/>
</dbReference>
<keyword evidence="9" id="KW-1185">Reference proteome</keyword>
<dbReference type="InterPro" id="IPR039622">
    <property type="entry name" value="MBD10/11"/>
</dbReference>
<dbReference type="InterPro" id="IPR001739">
    <property type="entry name" value="Methyl_CpG_DNA-bd"/>
</dbReference>
<feature type="compositionally biased region" description="Basic and acidic residues" evidence="6">
    <location>
        <begin position="190"/>
        <end position="202"/>
    </location>
</feature>
<feature type="compositionally biased region" description="Polar residues" evidence="6">
    <location>
        <begin position="20"/>
        <end position="30"/>
    </location>
</feature>
<feature type="compositionally biased region" description="Basic and acidic residues" evidence="6">
    <location>
        <begin position="94"/>
        <end position="136"/>
    </location>
</feature>
<evidence type="ECO:0000256" key="3">
    <source>
        <dbReference type="ARBA" id="ARBA00023125"/>
    </source>
</evidence>
<feature type="compositionally biased region" description="Acidic residues" evidence="6">
    <location>
        <begin position="137"/>
        <end position="149"/>
    </location>
</feature>
<sequence>MSRNCISFIHSDRRAGTFISASENSKMANSSDKEEIPVAEKETPLENHENREEIVSVDLPAPIGWKKKFTPKKGGSRGTPKRNEIVFISPTGDTPRRSARITEKSKATETPEREPPKKRERKSSSKKGEKEKKDNDDGADEAAQEEEAVDAAATAEETKASVDVEMKEAEGLGDKNEEEVATGEAVSVEDTVKQDTEQKAEEKIEEMDVEKPEDQEANKKPVSDSKEEKADSSLPPPEEEVNKEKVEENQAAESEAPPPSSMPYSEKEAKAAEEAKLGEEARLGESLTENSSLKESQENKEPTEKHSINCEKAQHQPKASSVSC</sequence>
<proteinExistence type="predicted"/>
<feature type="compositionally biased region" description="Basic and acidic residues" evidence="6">
    <location>
        <begin position="265"/>
        <end position="283"/>
    </location>
</feature>
<name>A0A834YXQ5_TETSI</name>
<dbReference type="PANTHER" id="PTHR33729:SF18">
    <property type="entry name" value="METHYL-CPG-BINDING DOMAIN-CONTAINING PROTEIN 11-LIKE"/>
    <property type="match status" value="1"/>
</dbReference>
<keyword evidence="2" id="KW-0805">Transcription regulation</keyword>
<protein>
    <recommendedName>
        <fullName evidence="7">MBD domain-containing protein</fullName>
    </recommendedName>
</protein>
<evidence type="ECO:0000256" key="4">
    <source>
        <dbReference type="ARBA" id="ARBA00023163"/>
    </source>
</evidence>
<feature type="compositionally biased region" description="Basic and acidic residues" evidence="6">
    <location>
        <begin position="156"/>
        <end position="175"/>
    </location>
</feature>
<feature type="region of interest" description="Disordered" evidence="6">
    <location>
        <begin position="20"/>
        <end position="324"/>
    </location>
</feature>
<dbReference type="GO" id="GO:0003677">
    <property type="term" value="F:DNA binding"/>
    <property type="evidence" value="ECO:0007669"/>
    <property type="project" value="UniProtKB-KW"/>
</dbReference>
<keyword evidence="5" id="KW-0539">Nucleus</keyword>